<comment type="caution">
    <text evidence="3">The sequence shown here is derived from an EMBL/GenBank/DDBJ whole genome shotgun (WGS) entry which is preliminary data.</text>
</comment>
<dbReference type="Proteomes" id="UP000030960">
    <property type="component" value="Unassembled WGS sequence"/>
</dbReference>
<dbReference type="EMBL" id="JSUQ01000002">
    <property type="protein sequence ID" value="KHQ54705.1"/>
    <property type="molecule type" value="Genomic_DNA"/>
</dbReference>
<evidence type="ECO:0000256" key="1">
    <source>
        <dbReference type="SAM" id="MobiDB-lite"/>
    </source>
</evidence>
<dbReference type="RefSeq" id="WP_043137049.1">
    <property type="nucleotide sequence ID" value="NZ_JSUQ01000002.1"/>
</dbReference>
<keyword evidence="4" id="KW-1185">Reference proteome</keyword>
<accession>A0A0B3RUQ0</accession>
<evidence type="ECO:0000256" key="2">
    <source>
        <dbReference type="SAM" id="Phobius"/>
    </source>
</evidence>
<organism evidence="3 4">
    <name type="scientific">Mameliella alba</name>
    <dbReference type="NCBI Taxonomy" id="561184"/>
    <lineage>
        <taxon>Bacteria</taxon>
        <taxon>Pseudomonadati</taxon>
        <taxon>Pseudomonadota</taxon>
        <taxon>Alphaproteobacteria</taxon>
        <taxon>Rhodobacterales</taxon>
        <taxon>Roseobacteraceae</taxon>
        <taxon>Mameliella</taxon>
    </lineage>
</organism>
<dbReference type="PATRIC" id="fig|1515334.3.peg.545"/>
<dbReference type="AlphaFoldDB" id="A0A0B3RUQ0"/>
<protein>
    <submittedName>
        <fullName evidence="3">Uncharacterized protein</fullName>
    </submittedName>
</protein>
<proteinExistence type="predicted"/>
<keyword evidence="2" id="KW-0472">Membrane</keyword>
<sequence>MELTCAPARPGSDTPSYRRATVAHASQGSPWIRGLREMASLLIAAVAGALATGVLATLIMMSAPAYASGTAEGHALGSPQLMARLPRETDEADWRAARILPEDLPDLAPLPGPQALTPPPVCTCTLPPAVD</sequence>
<keyword evidence="2" id="KW-1133">Transmembrane helix</keyword>
<evidence type="ECO:0000313" key="4">
    <source>
        <dbReference type="Proteomes" id="UP000030960"/>
    </source>
</evidence>
<reference evidence="3 4" key="1">
    <citation type="submission" date="2014-10" db="EMBL/GenBank/DDBJ databases">
        <title>Genome sequence of Ponticoccus sp. strain UMTAT08 isolated from clonal culture of toxic dinoflagellate Alexandrium tamiyavanichii.</title>
        <authorList>
            <person name="Gan H.Y."/>
            <person name="Muhd D.-D."/>
            <person name="Mohd Noor M.E."/>
            <person name="Yeong Y.S."/>
            <person name="Usup G."/>
        </authorList>
    </citation>
    <scope>NUCLEOTIDE SEQUENCE [LARGE SCALE GENOMIC DNA]</scope>
    <source>
        <strain evidence="3 4">UMTAT08</strain>
    </source>
</reference>
<gene>
    <name evidence="3" type="ORF">OA50_00539</name>
</gene>
<feature type="region of interest" description="Disordered" evidence="1">
    <location>
        <begin position="1"/>
        <end position="20"/>
    </location>
</feature>
<keyword evidence="2" id="KW-0812">Transmembrane</keyword>
<dbReference type="STRING" id="561184.SAMN05216376_107209"/>
<name>A0A0B3RUQ0_9RHOB</name>
<evidence type="ECO:0000313" key="3">
    <source>
        <dbReference type="EMBL" id="KHQ54705.1"/>
    </source>
</evidence>
<feature type="transmembrane region" description="Helical" evidence="2">
    <location>
        <begin position="38"/>
        <end position="59"/>
    </location>
</feature>